<proteinExistence type="predicted"/>
<evidence type="ECO:0000313" key="2">
    <source>
        <dbReference type="EMBL" id="CAI5769201.1"/>
    </source>
</evidence>
<evidence type="ECO:0000313" key="3">
    <source>
        <dbReference type="Proteomes" id="UP001178461"/>
    </source>
</evidence>
<feature type="compositionally biased region" description="Basic residues" evidence="1">
    <location>
        <begin position="81"/>
        <end position="90"/>
    </location>
</feature>
<sequence length="90" mass="10547">MQVGFLSTSKFFDDREFILNIEALESTNSEPHFSFSLGFADSAKCFPDWEERTEFRLSQRPPPCPPPPPWPPPLDPSLREQKRRSNRRRP</sequence>
<evidence type="ECO:0000256" key="1">
    <source>
        <dbReference type="SAM" id="MobiDB-lite"/>
    </source>
</evidence>
<dbReference type="Proteomes" id="UP001178461">
    <property type="component" value="Chromosome 3"/>
</dbReference>
<reference evidence="2" key="1">
    <citation type="submission" date="2022-12" db="EMBL/GenBank/DDBJ databases">
        <authorList>
            <person name="Alioto T."/>
            <person name="Alioto T."/>
            <person name="Gomez Garrido J."/>
        </authorList>
    </citation>
    <scope>NUCLEOTIDE SEQUENCE</scope>
</reference>
<organism evidence="2 3">
    <name type="scientific">Podarcis lilfordi</name>
    <name type="common">Lilford's wall lizard</name>
    <dbReference type="NCBI Taxonomy" id="74358"/>
    <lineage>
        <taxon>Eukaryota</taxon>
        <taxon>Metazoa</taxon>
        <taxon>Chordata</taxon>
        <taxon>Craniata</taxon>
        <taxon>Vertebrata</taxon>
        <taxon>Euteleostomi</taxon>
        <taxon>Lepidosauria</taxon>
        <taxon>Squamata</taxon>
        <taxon>Bifurcata</taxon>
        <taxon>Unidentata</taxon>
        <taxon>Episquamata</taxon>
        <taxon>Laterata</taxon>
        <taxon>Lacertibaenia</taxon>
        <taxon>Lacertidae</taxon>
        <taxon>Podarcis</taxon>
    </lineage>
</organism>
<keyword evidence="3" id="KW-1185">Reference proteome</keyword>
<dbReference type="EMBL" id="OX395128">
    <property type="protein sequence ID" value="CAI5769201.1"/>
    <property type="molecule type" value="Genomic_DNA"/>
</dbReference>
<dbReference type="AlphaFoldDB" id="A0AA35K0Z4"/>
<name>A0AA35K0Z4_9SAUR</name>
<accession>A0AA35K0Z4</accession>
<protein>
    <submittedName>
        <fullName evidence="2">Uncharacterized protein</fullName>
    </submittedName>
</protein>
<feature type="compositionally biased region" description="Pro residues" evidence="1">
    <location>
        <begin position="60"/>
        <end position="75"/>
    </location>
</feature>
<feature type="region of interest" description="Disordered" evidence="1">
    <location>
        <begin position="54"/>
        <end position="90"/>
    </location>
</feature>
<gene>
    <name evidence="2" type="ORF">PODLI_1B038785</name>
</gene>